<comment type="caution">
    <text evidence="1">The sequence shown here is derived from an EMBL/GenBank/DDBJ whole genome shotgun (WGS) entry which is preliminary data.</text>
</comment>
<proteinExistence type="predicted"/>
<protein>
    <submittedName>
        <fullName evidence="1">Uncharacterized protein</fullName>
    </submittedName>
</protein>
<dbReference type="Proteomes" id="UP000824998">
    <property type="component" value="Unassembled WGS sequence"/>
</dbReference>
<name>A0A9P7YKT5_9HELO</name>
<keyword evidence="2" id="KW-1185">Reference proteome</keyword>
<dbReference type="AlphaFoldDB" id="A0A9P7YKT5"/>
<gene>
    <name evidence="1" type="ORF">BJ875DRAFT_271782</name>
</gene>
<organism evidence="1 2">
    <name type="scientific">Amylocarpus encephaloides</name>
    <dbReference type="NCBI Taxonomy" id="45428"/>
    <lineage>
        <taxon>Eukaryota</taxon>
        <taxon>Fungi</taxon>
        <taxon>Dikarya</taxon>
        <taxon>Ascomycota</taxon>
        <taxon>Pezizomycotina</taxon>
        <taxon>Leotiomycetes</taxon>
        <taxon>Helotiales</taxon>
        <taxon>Helotiales incertae sedis</taxon>
        <taxon>Amylocarpus</taxon>
    </lineage>
</organism>
<sequence>MAKLLQDAYLDVLEELDKHLRPKEPLSWAPAFRCILVLCMCAEMVETTTDLRVVNAMHDMSRSPDGLDQNRNKASREDSIAVCRKLDEAIRSAESSYHLIYKTTRLKGESRKSQAFNPIRYGSGVVKKANLGKDVEDFADSMIAVVTKHREYSIPPSGILHVLNLCQGNELKPETTLLSFDPKRDVAGDHQAFEKHNSGRLVSRFIQSLL</sequence>
<evidence type="ECO:0000313" key="2">
    <source>
        <dbReference type="Proteomes" id="UP000824998"/>
    </source>
</evidence>
<dbReference type="EMBL" id="MU251433">
    <property type="protein sequence ID" value="KAG9235375.1"/>
    <property type="molecule type" value="Genomic_DNA"/>
</dbReference>
<dbReference type="OrthoDB" id="4226666at2759"/>
<accession>A0A9P7YKT5</accession>
<reference evidence="1" key="1">
    <citation type="journal article" date="2021" name="IMA Fungus">
        <title>Genomic characterization of three marine fungi, including Emericellopsis atlantica sp. nov. with signatures of a generalist lifestyle and marine biomass degradation.</title>
        <authorList>
            <person name="Hagestad O.C."/>
            <person name="Hou L."/>
            <person name="Andersen J.H."/>
            <person name="Hansen E.H."/>
            <person name="Altermark B."/>
            <person name="Li C."/>
            <person name="Kuhnert E."/>
            <person name="Cox R.J."/>
            <person name="Crous P.W."/>
            <person name="Spatafora J.W."/>
            <person name="Lail K."/>
            <person name="Amirebrahimi M."/>
            <person name="Lipzen A."/>
            <person name="Pangilinan J."/>
            <person name="Andreopoulos W."/>
            <person name="Hayes R.D."/>
            <person name="Ng V."/>
            <person name="Grigoriev I.V."/>
            <person name="Jackson S.A."/>
            <person name="Sutton T.D.S."/>
            <person name="Dobson A.D.W."/>
            <person name="Rama T."/>
        </authorList>
    </citation>
    <scope>NUCLEOTIDE SEQUENCE</scope>
    <source>
        <strain evidence="1">TRa018bII</strain>
    </source>
</reference>
<evidence type="ECO:0000313" key="1">
    <source>
        <dbReference type="EMBL" id="KAG9235375.1"/>
    </source>
</evidence>